<dbReference type="GO" id="GO:0008270">
    <property type="term" value="F:zinc ion binding"/>
    <property type="evidence" value="ECO:0007669"/>
    <property type="project" value="UniProtKB-UniRule"/>
</dbReference>
<dbReference type="PANTHER" id="PTHR46986">
    <property type="entry name" value="ENDORIBONUCLEASE YBEY, CHLOROPLASTIC"/>
    <property type="match status" value="1"/>
</dbReference>
<comment type="caution">
    <text evidence="8">The sequence shown here is derived from an EMBL/GenBank/DDBJ whole genome shotgun (WGS) entry which is preliminary data.</text>
</comment>
<dbReference type="PANTHER" id="PTHR46986:SF1">
    <property type="entry name" value="ENDORIBONUCLEASE YBEY, CHLOROPLASTIC"/>
    <property type="match status" value="1"/>
</dbReference>
<comment type="subcellular location">
    <subcellularLocation>
        <location evidence="7">Cytoplasm</location>
    </subcellularLocation>
</comment>
<keyword evidence="2 7" id="KW-0540">Nuclease</keyword>
<dbReference type="GO" id="GO:0004222">
    <property type="term" value="F:metalloendopeptidase activity"/>
    <property type="evidence" value="ECO:0007669"/>
    <property type="project" value="InterPro"/>
</dbReference>
<keyword evidence="5 7" id="KW-0378">Hydrolase</keyword>
<dbReference type="EMBL" id="AMFJ01000385">
    <property type="protein sequence ID" value="EKE27991.1"/>
    <property type="molecule type" value="Genomic_DNA"/>
</dbReference>
<keyword evidence="7" id="KW-0963">Cytoplasm</keyword>
<comment type="function">
    <text evidence="7">Single strand-specific metallo-endoribonuclease involved in late-stage 70S ribosome quality control and in maturation of the 3' terminus of the 16S rRNA.</text>
</comment>
<organism evidence="8">
    <name type="scientific">uncultured bacterium</name>
    <name type="common">gcode 4</name>
    <dbReference type="NCBI Taxonomy" id="1234023"/>
    <lineage>
        <taxon>Bacteria</taxon>
        <taxon>environmental samples</taxon>
    </lineage>
</organism>
<keyword evidence="4 7" id="KW-0255">Endonuclease</keyword>
<evidence type="ECO:0000256" key="5">
    <source>
        <dbReference type="ARBA" id="ARBA00022801"/>
    </source>
</evidence>
<evidence type="ECO:0000256" key="2">
    <source>
        <dbReference type="ARBA" id="ARBA00022722"/>
    </source>
</evidence>
<evidence type="ECO:0000256" key="3">
    <source>
        <dbReference type="ARBA" id="ARBA00022723"/>
    </source>
</evidence>
<dbReference type="EC" id="3.1.-.-" evidence="7"/>
<evidence type="ECO:0000256" key="1">
    <source>
        <dbReference type="ARBA" id="ARBA00010875"/>
    </source>
</evidence>
<evidence type="ECO:0000256" key="6">
    <source>
        <dbReference type="ARBA" id="ARBA00022833"/>
    </source>
</evidence>
<protein>
    <recommendedName>
        <fullName evidence="7">Endoribonuclease YbeY</fullName>
        <ecNumber evidence="7">3.1.-.-</ecNumber>
    </recommendedName>
</protein>
<keyword evidence="6 7" id="KW-0862">Zinc</keyword>
<dbReference type="GO" id="GO:0005737">
    <property type="term" value="C:cytoplasm"/>
    <property type="evidence" value="ECO:0007669"/>
    <property type="project" value="UniProtKB-SubCell"/>
</dbReference>
<evidence type="ECO:0000256" key="7">
    <source>
        <dbReference type="HAMAP-Rule" id="MF_00009"/>
    </source>
</evidence>
<reference evidence="8" key="1">
    <citation type="journal article" date="2012" name="Science">
        <title>Fermentation, hydrogen, and sulfur metabolism in multiple uncultivated bacterial phyla.</title>
        <authorList>
            <person name="Wrighton K.C."/>
            <person name="Thomas B.C."/>
            <person name="Sharon I."/>
            <person name="Miller C.S."/>
            <person name="Castelle C.J."/>
            <person name="VerBerkmoes N.C."/>
            <person name="Wilkins M.J."/>
            <person name="Hettich R.L."/>
            <person name="Lipton M.S."/>
            <person name="Williams K.H."/>
            <person name="Long P.E."/>
            <person name="Banfield J.F."/>
        </authorList>
    </citation>
    <scope>NUCLEOTIDE SEQUENCE [LARGE SCALE GENOMIC DNA]</scope>
</reference>
<dbReference type="SUPFAM" id="SSF55486">
    <property type="entry name" value="Metalloproteases ('zincins'), catalytic domain"/>
    <property type="match status" value="1"/>
</dbReference>
<keyword evidence="3 7" id="KW-0479">Metal-binding</keyword>
<dbReference type="Gene3D" id="3.40.390.30">
    <property type="entry name" value="Metalloproteases ('zincins'), catalytic domain"/>
    <property type="match status" value="1"/>
</dbReference>
<dbReference type="Pfam" id="PF02130">
    <property type="entry name" value="YbeY"/>
    <property type="match status" value="1"/>
</dbReference>
<name>K2FA31_9BACT</name>
<feature type="binding site" evidence="7">
    <location>
        <position position="118"/>
    </location>
    <ligand>
        <name>Zn(2+)</name>
        <dbReference type="ChEBI" id="CHEBI:29105"/>
        <note>catalytic</note>
    </ligand>
</feature>
<dbReference type="NCBIfam" id="TIGR00043">
    <property type="entry name" value="rRNA maturation RNase YbeY"/>
    <property type="match status" value="1"/>
</dbReference>
<comment type="cofactor">
    <cofactor evidence="7">
        <name>Zn(2+)</name>
        <dbReference type="ChEBI" id="CHEBI:29105"/>
    </cofactor>
    <text evidence="7">Binds 1 zinc ion.</text>
</comment>
<accession>K2FA31</accession>
<dbReference type="InterPro" id="IPR023091">
    <property type="entry name" value="MetalPrtase_cat_dom_sf_prd"/>
</dbReference>
<gene>
    <name evidence="7" type="primary">ybeY</name>
    <name evidence="8" type="ORF">ACD_3C00111G0008</name>
</gene>
<dbReference type="HAMAP" id="MF_00009">
    <property type="entry name" value="Endoribonucl_YbeY"/>
    <property type="match status" value="1"/>
</dbReference>
<keyword evidence="7" id="KW-0690">Ribosome biogenesis</keyword>
<proteinExistence type="inferred from homology"/>
<keyword evidence="7" id="KW-0698">rRNA processing</keyword>
<dbReference type="InterPro" id="IPR002036">
    <property type="entry name" value="YbeY"/>
</dbReference>
<dbReference type="GO" id="GO:0006364">
    <property type="term" value="P:rRNA processing"/>
    <property type="evidence" value="ECO:0007669"/>
    <property type="project" value="UniProtKB-UniRule"/>
</dbReference>
<comment type="similarity">
    <text evidence="1 7">Belongs to the endoribonuclease YbeY family.</text>
</comment>
<feature type="binding site" evidence="7">
    <location>
        <position position="114"/>
    </location>
    <ligand>
        <name>Zn(2+)</name>
        <dbReference type="ChEBI" id="CHEBI:29105"/>
        <note>catalytic</note>
    </ligand>
</feature>
<evidence type="ECO:0000256" key="4">
    <source>
        <dbReference type="ARBA" id="ARBA00022759"/>
    </source>
</evidence>
<dbReference type="GO" id="GO:0004521">
    <property type="term" value="F:RNA endonuclease activity"/>
    <property type="evidence" value="ECO:0007669"/>
    <property type="project" value="UniProtKB-UniRule"/>
</dbReference>
<evidence type="ECO:0000313" key="8">
    <source>
        <dbReference type="EMBL" id="EKE27991.1"/>
    </source>
</evidence>
<dbReference type="AlphaFoldDB" id="K2FA31"/>
<feature type="binding site" evidence="7">
    <location>
        <position position="124"/>
    </location>
    <ligand>
        <name>Zn(2+)</name>
        <dbReference type="ChEBI" id="CHEBI:29105"/>
        <note>catalytic</note>
    </ligand>
</feature>
<sequence length="153" mass="18491">MFEYNIISKPIRLNSNKKVIDNIFETIEKKVEKSQNWVINIIFESDEVIRELNKWYRTIDKTTDVLSFHYFDTYDGVDKKTVAWEIILSSSKIESQAAEYWIKDEEELYKLLIHSILHLLWYDHETDEDYEEMNKLEKEIETDVNEKFGLNIK</sequence>